<feature type="domain" description="3-hydroxyacyl-CoA dehydrogenase C-terminal" evidence="4">
    <location>
        <begin position="471"/>
        <end position="549"/>
    </location>
</feature>
<dbReference type="GO" id="GO:0070403">
    <property type="term" value="F:NAD+ binding"/>
    <property type="evidence" value="ECO:0007669"/>
    <property type="project" value="InterPro"/>
</dbReference>
<reference evidence="6 7" key="1">
    <citation type="submission" date="2017-06" db="EMBL/GenBank/DDBJ databases">
        <authorList>
            <person name="Kim H.J."/>
            <person name="Triplett B.A."/>
        </authorList>
    </citation>
    <scope>NUCLEOTIDE SEQUENCE [LARGE SCALE GENOMIC DNA]</scope>
    <source>
        <strain evidence="6 7">DSM 22179</strain>
    </source>
</reference>
<dbReference type="SUPFAM" id="SSF51735">
    <property type="entry name" value="NAD(P)-binding Rossmann-fold domains"/>
    <property type="match status" value="2"/>
</dbReference>
<dbReference type="AlphaFoldDB" id="A0A212T610"/>
<gene>
    <name evidence="6" type="ORF">SAMN05445756_0492</name>
</gene>
<dbReference type="SUPFAM" id="SSF48179">
    <property type="entry name" value="6-phosphogluconate dehydrogenase C-terminal domain-like"/>
    <property type="match status" value="2"/>
</dbReference>
<evidence type="ECO:0000259" key="5">
    <source>
        <dbReference type="Pfam" id="PF02737"/>
    </source>
</evidence>
<dbReference type="Proteomes" id="UP000198122">
    <property type="component" value="Unassembled WGS sequence"/>
</dbReference>
<dbReference type="InterPro" id="IPR013328">
    <property type="entry name" value="6PGD_dom2"/>
</dbReference>
<evidence type="ECO:0000256" key="1">
    <source>
        <dbReference type="ARBA" id="ARBA00005086"/>
    </source>
</evidence>
<dbReference type="Gene3D" id="3.40.50.720">
    <property type="entry name" value="NAD(P)-binding Rossmann-like Domain"/>
    <property type="match status" value="2"/>
</dbReference>
<evidence type="ECO:0000313" key="6">
    <source>
        <dbReference type="EMBL" id="SNC61487.1"/>
    </source>
</evidence>
<proteinExistence type="inferred from homology"/>
<dbReference type="InterPro" id="IPR006176">
    <property type="entry name" value="3-OHacyl-CoA_DH_NAD-bd"/>
</dbReference>
<evidence type="ECO:0000259" key="4">
    <source>
        <dbReference type="Pfam" id="PF00725"/>
    </source>
</evidence>
<dbReference type="GO" id="GO:0008691">
    <property type="term" value="F:3-hydroxybutyryl-CoA dehydrogenase activity"/>
    <property type="evidence" value="ECO:0007669"/>
    <property type="project" value="TreeGrafter"/>
</dbReference>
<keyword evidence="7" id="KW-1185">Reference proteome</keyword>
<organism evidence="6 7">
    <name type="scientific">Kytococcus aerolatus</name>
    <dbReference type="NCBI Taxonomy" id="592308"/>
    <lineage>
        <taxon>Bacteria</taxon>
        <taxon>Bacillati</taxon>
        <taxon>Actinomycetota</taxon>
        <taxon>Actinomycetes</taxon>
        <taxon>Micrococcales</taxon>
        <taxon>Kytococcaceae</taxon>
        <taxon>Kytococcus</taxon>
    </lineage>
</organism>
<dbReference type="InterPro" id="IPR006108">
    <property type="entry name" value="3HC_DH_C"/>
</dbReference>
<feature type="domain" description="3-hydroxyacyl-CoA dehydrogenase C-terminal" evidence="4">
    <location>
        <begin position="195"/>
        <end position="291"/>
    </location>
</feature>
<comment type="pathway">
    <text evidence="1">Lipid metabolism; butanoate metabolism.</text>
</comment>
<evidence type="ECO:0000313" key="7">
    <source>
        <dbReference type="Proteomes" id="UP000198122"/>
    </source>
</evidence>
<name>A0A212T610_9MICO</name>
<dbReference type="InterPro" id="IPR036291">
    <property type="entry name" value="NAD(P)-bd_dom_sf"/>
</dbReference>
<dbReference type="PANTHER" id="PTHR48075">
    <property type="entry name" value="3-HYDROXYACYL-COA DEHYDROGENASE FAMILY PROTEIN"/>
    <property type="match status" value="1"/>
</dbReference>
<dbReference type="Pfam" id="PF02737">
    <property type="entry name" value="3HCDH_N"/>
    <property type="match status" value="1"/>
</dbReference>
<accession>A0A212T610</accession>
<protein>
    <submittedName>
        <fullName evidence="6">3-hydroxybutyryl-CoA dehydrogenase</fullName>
    </submittedName>
</protein>
<dbReference type="FunFam" id="3.40.50.720:FF:000009">
    <property type="entry name" value="Fatty oxidation complex, alpha subunit"/>
    <property type="match status" value="1"/>
</dbReference>
<keyword evidence="3" id="KW-0560">Oxidoreductase</keyword>
<dbReference type="GO" id="GO:0006635">
    <property type="term" value="P:fatty acid beta-oxidation"/>
    <property type="evidence" value="ECO:0007669"/>
    <property type="project" value="TreeGrafter"/>
</dbReference>
<evidence type="ECO:0000256" key="2">
    <source>
        <dbReference type="ARBA" id="ARBA00009463"/>
    </source>
</evidence>
<dbReference type="Gene3D" id="1.10.1040.10">
    <property type="entry name" value="N-(1-d-carboxylethyl)-l-norvaline Dehydrogenase, domain 2"/>
    <property type="match status" value="2"/>
</dbReference>
<comment type="similarity">
    <text evidence="2">Belongs to the 3-hydroxyacyl-CoA dehydrogenase family.</text>
</comment>
<dbReference type="PANTHER" id="PTHR48075:SF5">
    <property type="entry name" value="3-HYDROXYBUTYRYL-COA DEHYDROGENASE"/>
    <property type="match status" value="1"/>
</dbReference>
<dbReference type="InterPro" id="IPR008927">
    <property type="entry name" value="6-PGluconate_DH-like_C_sf"/>
</dbReference>
<dbReference type="Pfam" id="PF00725">
    <property type="entry name" value="3HCDH"/>
    <property type="match status" value="2"/>
</dbReference>
<evidence type="ECO:0000256" key="3">
    <source>
        <dbReference type="ARBA" id="ARBA00023002"/>
    </source>
</evidence>
<dbReference type="EMBL" id="FYEZ01000001">
    <property type="protein sequence ID" value="SNC61487.1"/>
    <property type="molecule type" value="Genomic_DNA"/>
</dbReference>
<feature type="domain" description="3-hydroxyacyl-CoA dehydrogenase NAD binding" evidence="5">
    <location>
        <begin position="15"/>
        <end position="192"/>
    </location>
</feature>
<sequence>MRRGTVGDMMRIESVGVVGLGTMGAGIVEVFARGGVPVVGVETTAELAEQGRGLLTASVERAVARGRLDEAAGRAALEAVTVTTDLADLAQVDLVVEAVPERMEVKREVMRRLDAVTGPGAILATNTSSLSVTEIAAVTERRERVVGMHFFNPAPVQRLVEVIRTAVTDPEVVEAVRELAERIGKVPVVVADRAGFVANHLLFGYMNRAGQLYFDGVVSREDLDAAMQVGAGLPMGPLALMDLVGLDVCSEIGGVIHALTHKDMHAPSQELATMVRAGLLGRKSGVGFYPYSPEAKAAEESRAAAPATPREVTSVGVVGAGERADDLAAALAGAGVEVVRIEAATADLSALAGVQVVVEAAEVAEPEDEWLVDVPLAEHDAELTELLIEFGRVLPEGAAVVSLSADGAVEVAALTGRHDASVRGVLHDATPAGRVIELGRLAGTSPEVLATLRAVLGAAGLTPVVVRDQPGLVVESLMGPFLNEAVLMAQSGYATPEEIDSAMRFGCGYPMGPFAMIDHWGADRVLDIVDELFATTGDPGLAPAAELVERATLNRPFGA</sequence>